<dbReference type="Gramene" id="Manes.01G021600.1.v8.1">
    <property type="protein sequence ID" value="Manes.01G021600.1.v8.1.CDS"/>
    <property type="gene ID" value="Manes.01G021600.v8.1"/>
</dbReference>
<name>A0A2C9WHF6_MANES</name>
<evidence type="ECO:0000313" key="2">
    <source>
        <dbReference type="EMBL" id="OAY59301.1"/>
    </source>
</evidence>
<dbReference type="InterPro" id="IPR014729">
    <property type="entry name" value="Rossmann-like_a/b/a_fold"/>
</dbReference>
<dbReference type="PANTHER" id="PTHR47848">
    <property type="entry name" value="ADENINE NUCLEOTIDE ALPHA HYDROLASES-LIKE SUPERFAMILY PROTEIN"/>
    <property type="match status" value="1"/>
</dbReference>
<dbReference type="PANTHER" id="PTHR47848:SF1">
    <property type="entry name" value="ADENINE NUCLEOTIDE ALPHA HYDROLASES-LIKE SUPERFAMILY PROTEIN"/>
    <property type="match status" value="1"/>
</dbReference>
<evidence type="ECO:0000259" key="1">
    <source>
        <dbReference type="Pfam" id="PF00582"/>
    </source>
</evidence>
<dbReference type="OMA" id="HDNIANC"/>
<organism evidence="2 3">
    <name type="scientific">Manihot esculenta</name>
    <name type="common">Cassava</name>
    <name type="synonym">Jatropha manihot</name>
    <dbReference type="NCBI Taxonomy" id="3983"/>
    <lineage>
        <taxon>Eukaryota</taxon>
        <taxon>Viridiplantae</taxon>
        <taxon>Streptophyta</taxon>
        <taxon>Embryophyta</taxon>
        <taxon>Tracheophyta</taxon>
        <taxon>Spermatophyta</taxon>
        <taxon>Magnoliopsida</taxon>
        <taxon>eudicotyledons</taxon>
        <taxon>Gunneridae</taxon>
        <taxon>Pentapetalae</taxon>
        <taxon>rosids</taxon>
        <taxon>fabids</taxon>
        <taxon>Malpighiales</taxon>
        <taxon>Euphorbiaceae</taxon>
        <taxon>Crotonoideae</taxon>
        <taxon>Manihoteae</taxon>
        <taxon>Manihot</taxon>
    </lineage>
</organism>
<dbReference type="Pfam" id="PF00582">
    <property type="entry name" value="Usp"/>
    <property type="match status" value="1"/>
</dbReference>
<dbReference type="SUPFAM" id="SSF52402">
    <property type="entry name" value="Adenine nucleotide alpha hydrolases-like"/>
    <property type="match status" value="1"/>
</dbReference>
<dbReference type="Gene3D" id="3.40.50.620">
    <property type="entry name" value="HUPs"/>
    <property type="match status" value="1"/>
</dbReference>
<dbReference type="Proteomes" id="UP000091857">
    <property type="component" value="Chromosome 1"/>
</dbReference>
<comment type="caution">
    <text evidence="2">The sequence shown here is derived from an EMBL/GenBank/DDBJ whole genome shotgun (WGS) entry which is preliminary data.</text>
</comment>
<dbReference type="AlphaFoldDB" id="A0A2C9WHF6"/>
<protein>
    <recommendedName>
        <fullName evidence="1">UspA domain-containing protein</fullName>
    </recommendedName>
</protein>
<sequence>MDVRKIVVVVEDLEIARTALQWALHNLLRFGDLITLLHVFSSPSNSKTRKKKTRLLRLKGFQLALSFKDLCNNSFFNTNIEIIVREGDQEGGTIAALVREMGAFALVVGLHDQSFLYKLAMAHNNVGNILNCKVVAIKQPGAIQEIRTRATPVVVGSSTNMDFSLIEIASLEVPDIPAPKVAYKICPDPYAVIWRWRKSRRKSGS</sequence>
<proteinExistence type="predicted"/>
<keyword evidence="3" id="KW-1185">Reference proteome</keyword>
<reference evidence="3" key="1">
    <citation type="journal article" date="2016" name="Nat. Biotechnol.">
        <title>Sequencing wild and cultivated cassava and related species reveals extensive interspecific hybridization and genetic diversity.</title>
        <authorList>
            <person name="Bredeson J.V."/>
            <person name="Lyons J.B."/>
            <person name="Prochnik S.E."/>
            <person name="Wu G.A."/>
            <person name="Ha C.M."/>
            <person name="Edsinger-Gonzales E."/>
            <person name="Grimwood J."/>
            <person name="Schmutz J."/>
            <person name="Rabbi I.Y."/>
            <person name="Egesi C."/>
            <person name="Nauluvula P."/>
            <person name="Lebot V."/>
            <person name="Ndunguru J."/>
            <person name="Mkamilo G."/>
            <person name="Bart R.S."/>
            <person name="Setter T.L."/>
            <person name="Gleadow R.M."/>
            <person name="Kulakow P."/>
            <person name="Ferguson M.E."/>
            <person name="Rounsley S."/>
            <person name="Rokhsar D.S."/>
        </authorList>
    </citation>
    <scope>NUCLEOTIDE SEQUENCE [LARGE SCALE GENOMIC DNA]</scope>
    <source>
        <strain evidence="3">cv. AM560-2</strain>
    </source>
</reference>
<dbReference type="EMBL" id="CM004387">
    <property type="protein sequence ID" value="OAY59301.1"/>
    <property type="molecule type" value="Genomic_DNA"/>
</dbReference>
<dbReference type="STRING" id="3983.A0A2C9WHF6"/>
<evidence type="ECO:0000313" key="3">
    <source>
        <dbReference type="Proteomes" id="UP000091857"/>
    </source>
</evidence>
<feature type="domain" description="UspA" evidence="1">
    <location>
        <begin position="4"/>
        <end position="121"/>
    </location>
</feature>
<dbReference type="OrthoDB" id="1901889at2759"/>
<accession>A0A2C9WHF6</accession>
<gene>
    <name evidence="2" type="ORF">MANES_01G021600v8</name>
</gene>
<dbReference type="InterPro" id="IPR006016">
    <property type="entry name" value="UspA"/>
</dbReference>